<evidence type="ECO:0000256" key="6">
    <source>
        <dbReference type="ARBA" id="ARBA00022617"/>
    </source>
</evidence>
<feature type="domain" description="FAD-binding FR-type" evidence="17">
    <location>
        <begin position="147"/>
        <end position="257"/>
    </location>
</feature>
<reference evidence="19" key="1">
    <citation type="journal article" date="2017" name="Nat. Microbiol.">
        <title>Global analysis of biosynthetic gene clusters reveals vast potential of secondary metabolite production in Penicillium species.</title>
        <authorList>
            <person name="Nielsen J.C."/>
            <person name="Grijseels S."/>
            <person name="Prigent S."/>
            <person name="Ji B."/>
            <person name="Dainat J."/>
            <person name="Nielsen K.F."/>
            <person name="Frisvad J.C."/>
            <person name="Workman M."/>
            <person name="Nielsen J."/>
        </authorList>
    </citation>
    <scope>NUCLEOTIDE SEQUENCE [LARGE SCALE GENOMIC DNA]</scope>
    <source>
        <strain evidence="19">IBT 14082</strain>
    </source>
</reference>
<dbReference type="FunFam" id="1.10.490.10:FF:000003">
    <property type="entry name" value="Flavohemoprotein"/>
    <property type="match status" value="1"/>
</dbReference>
<dbReference type="SUPFAM" id="SSF63380">
    <property type="entry name" value="Riboflavin synthase domain-like"/>
    <property type="match status" value="1"/>
</dbReference>
<evidence type="ECO:0000259" key="17">
    <source>
        <dbReference type="PROSITE" id="PS51384"/>
    </source>
</evidence>
<accession>A0A1V6SL68</accession>
<evidence type="ECO:0000256" key="10">
    <source>
        <dbReference type="ARBA" id="ARBA00022857"/>
    </source>
</evidence>
<keyword evidence="10" id="KW-0521">NADP</keyword>
<keyword evidence="8" id="KW-0479">Metal-binding</keyword>
<dbReference type="FunFam" id="2.40.30.10:FF:000034">
    <property type="entry name" value="Flavohemoprotein"/>
    <property type="match status" value="1"/>
</dbReference>
<keyword evidence="11" id="KW-0560">Oxidoreductase</keyword>
<dbReference type="AlphaFoldDB" id="A0A1V6SL68"/>
<dbReference type="GO" id="GO:0019825">
    <property type="term" value="F:oxygen binding"/>
    <property type="evidence" value="ECO:0007669"/>
    <property type="project" value="InterPro"/>
</dbReference>
<evidence type="ECO:0000256" key="14">
    <source>
        <dbReference type="ARBA" id="ARBA00048649"/>
    </source>
</evidence>
<dbReference type="GO" id="GO:0071500">
    <property type="term" value="P:cellular response to nitrosative stress"/>
    <property type="evidence" value="ECO:0007669"/>
    <property type="project" value="TreeGrafter"/>
</dbReference>
<dbReference type="Pfam" id="PF00042">
    <property type="entry name" value="Globin"/>
    <property type="match status" value="1"/>
</dbReference>
<keyword evidence="13" id="KW-0520">NAD</keyword>
<evidence type="ECO:0000256" key="2">
    <source>
        <dbReference type="ARBA" id="ARBA00001974"/>
    </source>
</evidence>
<dbReference type="CDD" id="cd08922">
    <property type="entry name" value="FHb-globin"/>
    <property type="match status" value="1"/>
</dbReference>
<keyword evidence="12" id="KW-0408">Iron</keyword>
<dbReference type="Proteomes" id="UP000191342">
    <property type="component" value="Unassembled WGS sequence"/>
</dbReference>
<keyword evidence="19" id="KW-1185">Reference proteome</keyword>
<dbReference type="InterPro" id="IPR012292">
    <property type="entry name" value="Globin/Proto"/>
</dbReference>
<dbReference type="SUPFAM" id="SSF46458">
    <property type="entry name" value="Globin-like"/>
    <property type="match status" value="1"/>
</dbReference>
<evidence type="ECO:0000256" key="9">
    <source>
        <dbReference type="ARBA" id="ARBA00022827"/>
    </source>
</evidence>
<dbReference type="PRINTS" id="PR00371">
    <property type="entry name" value="FPNCR"/>
</dbReference>
<evidence type="ECO:0000259" key="16">
    <source>
        <dbReference type="PROSITE" id="PS01033"/>
    </source>
</evidence>
<keyword evidence="9" id="KW-0274">FAD</keyword>
<dbReference type="InterPro" id="IPR017938">
    <property type="entry name" value="Riboflavin_synthase-like_b-brl"/>
</dbReference>
<keyword evidence="6" id="KW-0349">Heme</keyword>
<dbReference type="PANTHER" id="PTHR43396">
    <property type="entry name" value="FLAVOHEMOPROTEIN"/>
    <property type="match status" value="1"/>
</dbReference>
<evidence type="ECO:0000256" key="13">
    <source>
        <dbReference type="ARBA" id="ARBA00023027"/>
    </source>
</evidence>
<dbReference type="GO" id="GO:0071949">
    <property type="term" value="F:FAD binding"/>
    <property type="evidence" value="ECO:0007669"/>
    <property type="project" value="TreeGrafter"/>
</dbReference>
<keyword evidence="5" id="KW-0216">Detoxification</keyword>
<dbReference type="Gene3D" id="3.40.50.80">
    <property type="entry name" value="Nucleotide-binding domain of ferredoxin-NADP reductase (FNR) module"/>
    <property type="match status" value="1"/>
</dbReference>
<keyword evidence="7" id="KW-0285">Flavoprotein</keyword>
<dbReference type="InterPro" id="IPR009050">
    <property type="entry name" value="Globin-like_sf"/>
</dbReference>
<dbReference type="EMBL" id="MLQL01000035">
    <property type="protein sequence ID" value="OQE14787.1"/>
    <property type="molecule type" value="Genomic_DNA"/>
</dbReference>
<evidence type="ECO:0000256" key="15">
    <source>
        <dbReference type="ARBA" id="ARBA00049433"/>
    </source>
</evidence>
<name>A0A1V6SL68_9EURO</name>
<dbReference type="PROSITE" id="PS01033">
    <property type="entry name" value="GLOBIN"/>
    <property type="match status" value="1"/>
</dbReference>
<dbReference type="EC" id="1.14.12.17" evidence="4"/>
<protein>
    <recommendedName>
        <fullName evidence="4">nitric oxide dioxygenase</fullName>
        <ecNumber evidence="4">1.14.12.17</ecNumber>
    </recommendedName>
</protein>
<evidence type="ECO:0000256" key="3">
    <source>
        <dbReference type="ARBA" id="ARBA00006401"/>
    </source>
</evidence>
<comment type="catalytic activity">
    <reaction evidence="14">
        <text>2 nitric oxide + NADH + 2 O2 = 2 nitrate + NAD(+) + H(+)</text>
        <dbReference type="Rhea" id="RHEA:19469"/>
        <dbReference type="ChEBI" id="CHEBI:15378"/>
        <dbReference type="ChEBI" id="CHEBI:15379"/>
        <dbReference type="ChEBI" id="CHEBI:16480"/>
        <dbReference type="ChEBI" id="CHEBI:17632"/>
        <dbReference type="ChEBI" id="CHEBI:57540"/>
        <dbReference type="ChEBI" id="CHEBI:57945"/>
        <dbReference type="EC" id="1.14.12.17"/>
    </reaction>
</comment>
<dbReference type="PROSITE" id="PS51384">
    <property type="entry name" value="FAD_FR"/>
    <property type="match status" value="1"/>
</dbReference>
<comment type="catalytic activity">
    <reaction evidence="15">
        <text>2 nitric oxide + NADPH + 2 O2 = 2 nitrate + NADP(+) + H(+)</text>
        <dbReference type="Rhea" id="RHEA:19465"/>
        <dbReference type="ChEBI" id="CHEBI:15378"/>
        <dbReference type="ChEBI" id="CHEBI:15379"/>
        <dbReference type="ChEBI" id="CHEBI:16480"/>
        <dbReference type="ChEBI" id="CHEBI:17632"/>
        <dbReference type="ChEBI" id="CHEBI:57783"/>
        <dbReference type="ChEBI" id="CHEBI:58349"/>
        <dbReference type="EC" id="1.14.12.17"/>
    </reaction>
</comment>
<organism evidence="18 19">
    <name type="scientific">Penicillium flavigenum</name>
    <dbReference type="NCBI Taxonomy" id="254877"/>
    <lineage>
        <taxon>Eukaryota</taxon>
        <taxon>Fungi</taxon>
        <taxon>Dikarya</taxon>
        <taxon>Ascomycota</taxon>
        <taxon>Pezizomycotina</taxon>
        <taxon>Eurotiomycetes</taxon>
        <taxon>Eurotiomycetidae</taxon>
        <taxon>Eurotiales</taxon>
        <taxon>Aspergillaceae</taxon>
        <taxon>Penicillium</taxon>
    </lineage>
</organism>
<evidence type="ECO:0000256" key="1">
    <source>
        <dbReference type="ARBA" id="ARBA00001970"/>
    </source>
</evidence>
<comment type="cofactor">
    <cofactor evidence="1">
        <name>heme b</name>
        <dbReference type="ChEBI" id="CHEBI:60344"/>
    </cofactor>
</comment>
<evidence type="ECO:0000313" key="18">
    <source>
        <dbReference type="EMBL" id="OQE14787.1"/>
    </source>
</evidence>
<proteinExistence type="inferred from homology"/>
<dbReference type="GO" id="GO:0008941">
    <property type="term" value="F:nitric oxide dioxygenase NAD(P)H activity"/>
    <property type="evidence" value="ECO:0007669"/>
    <property type="project" value="UniProtKB-EC"/>
</dbReference>
<evidence type="ECO:0000256" key="5">
    <source>
        <dbReference type="ARBA" id="ARBA00022575"/>
    </source>
</evidence>
<evidence type="ECO:0000256" key="4">
    <source>
        <dbReference type="ARBA" id="ARBA00012229"/>
    </source>
</evidence>
<evidence type="ECO:0000256" key="7">
    <source>
        <dbReference type="ARBA" id="ARBA00022630"/>
    </source>
</evidence>
<dbReference type="InterPro" id="IPR000971">
    <property type="entry name" value="Globin"/>
</dbReference>
<dbReference type="OrthoDB" id="436496at2759"/>
<dbReference type="Gene3D" id="1.10.490.10">
    <property type="entry name" value="Globins"/>
    <property type="match status" value="1"/>
</dbReference>
<dbReference type="STRING" id="254877.A0A1V6SL68"/>
<dbReference type="Gene3D" id="2.40.30.10">
    <property type="entry name" value="Translation factors"/>
    <property type="match status" value="1"/>
</dbReference>
<dbReference type="InterPro" id="IPR017927">
    <property type="entry name" value="FAD-bd_FR_type"/>
</dbReference>
<dbReference type="GO" id="GO:0046872">
    <property type="term" value="F:metal ion binding"/>
    <property type="evidence" value="ECO:0007669"/>
    <property type="project" value="UniProtKB-KW"/>
</dbReference>
<dbReference type="Pfam" id="PF00175">
    <property type="entry name" value="NAD_binding_1"/>
    <property type="match status" value="1"/>
</dbReference>
<dbReference type="SUPFAM" id="SSF52343">
    <property type="entry name" value="Ferredoxin reductase-like, C-terminal NADP-linked domain"/>
    <property type="match status" value="1"/>
</dbReference>
<dbReference type="GO" id="GO:0009636">
    <property type="term" value="P:response to toxic substance"/>
    <property type="evidence" value="ECO:0007669"/>
    <property type="project" value="UniProtKB-KW"/>
</dbReference>
<comment type="similarity">
    <text evidence="3">In the C-terminal section; belongs to the flavoprotein pyridine nucleotide cytochrome reductase family.</text>
</comment>
<dbReference type="InterPro" id="IPR039261">
    <property type="entry name" value="FNR_nucleotide-bd"/>
</dbReference>
<comment type="caution">
    <text evidence="18">The sequence shown here is derived from an EMBL/GenBank/DDBJ whole genome shotgun (WGS) entry which is preliminary data.</text>
</comment>
<dbReference type="GO" id="GO:0046210">
    <property type="term" value="P:nitric oxide catabolic process"/>
    <property type="evidence" value="ECO:0007669"/>
    <property type="project" value="TreeGrafter"/>
</dbReference>
<evidence type="ECO:0000256" key="8">
    <source>
        <dbReference type="ARBA" id="ARBA00022723"/>
    </source>
</evidence>
<evidence type="ECO:0000313" key="19">
    <source>
        <dbReference type="Proteomes" id="UP000191342"/>
    </source>
</evidence>
<dbReference type="CDD" id="cd06184">
    <property type="entry name" value="flavohem_like_fad_nad_binding"/>
    <property type="match status" value="1"/>
</dbReference>
<dbReference type="PRINTS" id="PR00406">
    <property type="entry name" value="CYTB5RDTASE"/>
</dbReference>
<evidence type="ECO:0000256" key="11">
    <source>
        <dbReference type="ARBA" id="ARBA00023002"/>
    </source>
</evidence>
<dbReference type="PANTHER" id="PTHR43396:SF3">
    <property type="entry name" value="FLAVOHEMOPROTEIN"/>
    <property type="match status" value="1"/>
</dbReference>
<evidence type="ECO:0000256" key="12">
    <source>
        <dbReference type="ARBA" id="ARBA00023004"/>
    </source>
</evidence>
<gene>
    <name evidence="18" type="ORF">PENFLA_c035G01288</name>
</gene>
<dbReference type="InterPro" id="IPR001709">
    <property type="entry name" value="Flavoprot_Pyr_Nucl_cyt_Rdtase"/>
</dbReference>
<sequence length="413" mass="46390">MTPEQTELITKTVPVVDQYGQQITRVFYKNMLAAHPELNSVFNKTNQDTGHQAKVLAKALYAYAANIRNLEALGPMVELVSHKHVSLEITPNQYDIVGKYLIGAMQEVLGANFTENIQEAWTAAYGQLAGIMIQKEASLYDQHDEWKGWRDFRVTDISRESDDISSFYLSPVDGKPLPSFVPGQYVSVRAHVPHLGYMQARQYSMSDIPSPTYYRISVKREHGQQFAPGLLSNTLHEFETPGKIVQVSHPRGNFLLKGVHDRSPVVLIAGGVGITPLLCMLKSLTTTAPNMERHVHLVYATRTTSARAFFTEIMEIGRRNPTVKLTFFVECPGVRGQAGKDYHHVGRIDLRRLGMQQDLFIDDFNTRYYICGPSPFLETVKRSLLSQGVTSTRINMEIFGAGGFDATKPQEHL</sequence>
<feature type="domain" description="Globin" evidence="16">
    <location>
        <begin position="1"/>
        <end position="137"/>
    </location>
</feature>
<comment type="cofactor">
    <cofactor evidence="2">
        <name>FAD</name>
        <dbReference type="ChEBI" id="CHEBI:57692"/>
    </cofactor>
</comment>
<dbReference type="InterPro" id="IPR001433">
    <property type="entry name" value="OxRdtase_FAD/NAD-bd"/>
</dbReference>
<dbReference type="GO" id="GO:0020037">
    <property type="term" value="F:heme binding"/>
    <property type="evidence" value="ECO:0007669"/>
    <property type="project" value="InterPro"/>
</dbReference>